<dbReference type="Gene3D" id="3.30.300.70">
    <property type="entry name" value="RimP-like superfamily, N-terminal"/>
    <property type="match status" value="1"/>
</dbReference>
<dbReference type="RefSeq" id="WP_244639647.1">
    <property type="nucleotide sequence ID" value="NZ_BMIQ01000010.1"/>
</dbReference>
<protein>
    <recommendedName>
        <fullName evidence="3">Ribosome maturation factor RimP</fullName>
    </recommendedName>
</protein>
<dbReference type="CDD" id="cd01734">
    <property type="entry name" value="YlxS_C"/>
    <property type="match status" value="1"/>
</dbReference>
<dbReference type="InterPro" id="IPR028998">
    <property type="entry name" value="RimP_C"/>
</dbReference>
<dbReference type="GO" id="GO:0006412">
    <property type="term" value="P:translation"/>
    <property type="evidence" value="ECO:0007669"/>
    <property type="project" value="TreeGrafter"/>
</dbReference>
<dbReference type="FunFam" id="3.30.300.70:FF:000001">
    <property type="entry name" value="Ribosome maturation factor RimP"/>
    <property type="match status" value="1"/>
</dbReference>
<comment type="subcellular location">
    <subcellularLocation>
        <location evidence="3">Cytoplasm</location>
    </subcellularLocation>
</comment>
<dbReference type="InterPro" id="IPR036847">
    <property type="entry name" value="RimP_C_sf"/>
</dbReference>
<dbReference type="Proteomes" id="UP000644699">
    <property type="component" value="Unassembled WGS sequence"/>
</dbReference>
<reference evidence="6" key="1">
    <citation type="journal article" date="2014" name="Int. J. Syst. Evol. Microbiol.">
        <title>Complete genome sequence of Corynebacterium casei LMG S-19264T (=DSM 44701T), isolated from a smear-ripened cheese.</title>
        <authorList>
            <consortium name="US DOE Joint Genome Institute (JGI-PGF)"/>
            <person name="Walter F."/>
            <person name="Albersmeier A."/>
            <person name="Kalinowski J."/>
            <person name="Ruckert C."/>
        </authorList>
    </citation>
    <scope>NUCLEOTIDE SEQUENCE</scope>
    <source>
        <strain evidence="6">CGMCC 1.15367</strain>
    </source>
</reference>
<dbReference type="HAMAP" id="MF_01077">
    <property type="entry name" value="RimP"/>
    <property type="match status" value="1"/>
</dbReference>
<evidence type="ECO:0000313" key="6">
    <source>
        <dbReference type="EMBL" id="GGE21948.1"/>
    </source>
</evidence>
<dbReference type="NCBIfam" id="NF000932">
    <property type="entry name" value="PRK00092.2-5"/>
    <property type="match status" value="1"/>
</dbReference>
<reference evidence="6" key="2">
    <citation type="submission" date="2020-09" db="EMBL/GenBank/DDBJ databases">
        <authorList>
            <person name="Sun Q."/>
            <person name="Zhou Y."/>
        </authorList>
    </citation>
    <scope>NUCLEOTIDE SEQUENCE</scope>
    <source>
        <strain evidence="6">CGMCC 1.15367</strain>
    </source>
</reference>
<dbReference type="PANTHER" id="PTHR33867">
    <property type="entry name" value="RIBOSOME MATURATION FACTOR RIMP"/>
    <property type="match status" value="1"/>
</dbReference>
<dbReference type="PANTHER" id="PTHR33867:SF1">
    <property type="entry name" value="RIBOSOME MATURATION FACTOR RIMP"/>
    <property type="match status" value="1"/>
</dbReference>
<dbReference type="SUPFAM" id="SSF75420">
    <property type="entry name" value="YhbC-like, N-terminal domain"/>
    <property type="match status" value="1"/>
</dbReference>
<comment type="similarity">
    <text evidence="3">Belongs to the RimP family.</text>
</comment>
<name>A0A917A390_9HYPH</name>
<dbReference type="GO" id="GO:0005829">
    <property type="term" value="C:cytosol"/>
    <property type="evidence" value="ECO:0007669"/>
    <property type="project" value="TreeGrafter"/>
</dbReference>
<dbReference type="SUPFAM" id="SSF74942">
    <property type="entry name" value="YhbC-like, C-terminal domain"/>
    <property type="match status" value="1"/>
</dbReference>
<organism evidence="6 7">
    <name type="scientific">Aureimonas endophytica</name>
    <dbReference type="NCBI Taxonomy" id="2027858"/>
    <lineage>
        <taxon>Bacteria</taxon>
        <taxon>Pseudomonadati</taxon>
        <taxon>Pseudomonadota</taxon>
        <taxon>Alphaproteobacteria</taxon>
        <taxon>Hyphomicrobiales</taxon>
        <taxon>Aurantimonadaceae</taxon>
        <taxon>Aureimonas</taxon>
    </lineage>
</organism>
<evidence type="ECO:0000256" key="1">
    <source>
        <dbReference type="ARBA" id="ARBA00022490"/>
    </source>
</evidence>
<keyword evidence="1 3" id="KW-0963">Cytoplasm</keyword>
<proteinExistence type="inferred from homology"/>
<feature type="domain" description="Ribosome maturation factor RimP C-terminal" evidence="5">
    <location>
        <begin position="106"/>
        <end position="176"/>
    </location>
</feature>
<dbReference type="GO" id="GO:0000028">
    <property type="term" value="P:ribosomal small subunit assembly"/>
    <property type="evidence" value="ECO:0007669"/>
    <property type="project" value="TreeGrafter"/>
</dbReference>
<keyword evidence="7" id="KW-1185">Reference proteome</keyword>
<dbReference type="AlphaFoldDB" id="A0A917A390"/>
<dbReference type="Pfam" id="PF17384">
    <property type="entry name" value="DUF150_C"/>
    <property type="match status" value="1"/>
</dbReference>
<accession>A0A917A390</accession>
<dbReference type="InterPro" id="IPR003728">
    <property type="entry name" value="Ribosome_maturation_RimP"/>
</dbReference>
<evidence type="ECO:0000256" key="2">
    <source>
        <dbReference type="ARBA" id="ARBA00022517"/>
    </source>
</evidence>
<sequence length="209" mass="22896">MTDTVATNPSSSASERRLVTEAGLEGRIAAIVEPVAEQIGFRLVRVKLSQMNGMTLQIMAERPDGTMSIEDCEMLSRAVSPVLDIEDPIDREYHLEVSSPGIDRPLVRRGDFEAWAGHLTKVEANRLVDGRKRWRGRIVGVEADHVRFERDQVTGDEAALVDIPFDAIGDARLVLTDDLIDAALKADKAARRGQFSGDADNDNDEKAGG</sequence>
<gene>
    <name evidence="3 6" type="primary">rimP</name>
    <name evidence="6" type="ORF">GCM10011390_46620</name>
</gene>
<comment type="caution">
    <text evidence="6">The sequence shown here is derived from an EMBL/GenBank/DDBJ whole genome shotgun (WGS) entry which is preliminary data.</text>
</comment>
<comment type="function">
    <text evidence="3">Required for maturation of 30S ribosomal subunits.</text>
</comment>
<evidence type="ECO:0000256" key="3">
    <source>
        <dbReference type="HAMAP-Rule" id="MF_01077"/>
    </source>
</evidence>
<evidence type="ECO:0000259" key="4">
    <source>
        <dbReference type="Pfam" id="PF02576"/>
    </source>
</evidence>
<evidence type="ECO:0000259" key="5">
    <source>
        <dbReference type="Pfam" id="PF17384"/>
    </source>
</evidence>
<keyword evidence="2 3" id="KW-0690">Ribosome biogenesis</keyword>
<dbReference type="Pfam" id="PF02576">
    <property type="entry name" value="RimP_N"/>
    <property type="match status" value="1"/>
</dbReference>
<feature type="domain" description="Ribosome maturation factor RimP N-terminal" evidence="4">
    <location>
        <begin position="31"/>
        <end position="103"/>
    </location>
</feature>
<evidence type="ECO:0000313" key="7">
    <source>
        <dbReference type="Proteomes" id="UP000644699"/>
    </source>
</evidence>
<dbReference type="InterPro" id="IPR028989">
    <property type="entry name" value="RimP_N"/>
</dbReference>
<dbReference type="EMBL" id="BMIQ01000010">
    <property type="protein sequence ID" value="GGE21948.1"/>
    <property type="molecule type" value="Genomic_DNA"/>
</dbReference>
<dbReference type="InterPro" id="IPR035956">
    <property type="entry name" value="RimP_N_sf"/>
</dbReference>